<evidence type="ECO:0000313" key="3">
    <source>
        <dbReference type="Proteomes" id="UP000004778"/>
    </source>
</evidence>
<feature type="compositionally biased region" description="Polar residues" evidence="1">
    <location>
        <begin position="1"/>
        <end position="24"/>
    </location>
</feature>
<feature type="region of interest" description="Disordered" evidence="1">
    <location>
        <begin position="1"/>
        <end position="71"/>
    </location>
</feature>
<keyword evidence="3" id="KW-1185">Reference proteome</keyword>
<sequence>MREFTKTVTDSDGQEVTLTRSTDQAGEARTLLATGWEETTQAQDSKPTASEGAAAPAKPERKPVKTAKTEN</sequence>
<dbReference type="HOGENOM" id="CLU_2730926_0_0_11"/>
<evidence type="ECO:0000313" key="2">
    <source>
        <dbReference type="EMBL" id="EEH65884.1"/>
    </source>
</evidence>
<name>C0W5V6_9ACTO</name>
<reference evidence="2 3" key="1">
    <citation type="submission" date="2009-01" db="EMBL/GenBank/DDBJ databases">
        <authorList>
            <person name="Qin X."/>
            <person name="Bachman B."/>
            <person name="Battles P."/>
            <person name="Bell A."/>
            <person name="Bess C."/>
            <person name="Bickham C."/>
            <person name="Chaboub L."/>
            <person name="Chen D."/>
            <person name="Coyle M."/>
            <person name="Deiros D.R."/>
            <person name="Dinh H."/>
            <person name="Forbes L."/>
            <person name="Fowler G."/>
            <person name="Francisco L."/>
            <person name="Fu Q."/>
            <person name="Gubbala S."/>
            <person name="Hale W."/>
            <person name="Han Y."/>
            <person name="Hemphill L."/>
            <person name="Highlander S.K."/>
            <person name="Hirani K."/>
            <person name="Hogues M."/>
            <person name="Jackson L."/>
            <person name="Jakkamsetti A."/>
            <person name="Javaid M."/>
            <person name="Jiang H."/>
            <person name="Korchina V."/>
            <person name="Kovar C."/>
            <person name="Lara F."/>
            <person name="Lee S."/>
            <person name="Mata R."/>
            <person name="Mathew T."/>
            <person name="Moen C."/>
            <person name="Morales K."/>
            <person name="Munidasa M."/>
            <person name="Nazareth L."/>
            <person name="Ngo R."/>
            <person name="Nguyen L."/>
            <person name="Okwuonu G."/>
            <person name="Ongeri F."/>
            <person name="Patil S."/>
            <person name="Petrosino J."/>
            <person name="Pham C."/>
            <person name="Pham P."/>
            <person name="Pu L.-L."/>
            <person name="Puazo M."/>
            <person name="Raj R."/>
            <person name="Reid J."/>
            <person name="Rouhana J."/>
            <person name="Saada N."/>
            <person name="Shang Y."/>
            <person name="Simmons D."/>
            <person name="Thornton R."/>
            <person name="Warren J."/>
            <person name="Weissenberger G."/>
            <person name="Zhang J."/>
            <person name="Zhang L."/>
            <person name="Zhou C."/>
            <person name="Zhu D."/>
            <person name="Muzny D."/>
            <person name="Worley K."/>
            <person name="Gibbs R."/>
        </authorList>
    </citation>
    <scope>NUCLEOTIDE SEQUENCE [LARGE SCALE GENOMIC DNA]</scope>
    <source>
        <strain evidence="2 3">DSM 15434</strain>
    </source>
</reference>
<organism evidence="2 3">
    <name type="scientific">Actinomyces urogenitalis DSM 15434</name>
    <dbReference type="NCBI Taxonomy" id="525246"/>
    <lineage>
        <taxon>Bacteria</taxon>
        <taxon>Bacillati</taxon>
        <taxon>Actinomycetota</taxon>
        <taxon>Actinomycetes</taxon>
        <taxon>Actinomycetales</taxon>
        <taxon>Actinomycetaceae</taxon>
        <taxon>Actinomyces</taxon>
    </lineage>
</organism>
<comment type="caution">
    <text evidence="2">The sequence shown here is derived from an EMBL/GenBank/DDBJ whole genome shotgun (WGS) entry which is preliminary data.</text>
</comment>
<accession>C0W5V6</accession>
<protein>
    <submittedName>
        <fullName evidence="2">Uncharacterized protein</fullName>
    </submittedName>
</protein>
<gene>
    <name evidence="2" type="ORF">HMPREF0058_1250</name>
</gene>
<feature type="compositionally biased region" description="Polar residues" evidence="1">
    <location>
        <begin position="37"/>
        <end position="48"/>
    </location>
</feature>
<dbReference type="Proteomes" id="UP000004778">
    <property type="component" value="Unassembled WGS sequence"/>
</dbReference>
<dbReference type="RefSeq" id="WP_006548214.1">
    <property type="nucleotide sequence ID" value="NZ_DS999574.1"/>
</dbReference>
<dbReference type="EMBL" id="ACFH01000096">
    <property type="protein sequence ID" value="EEH65884.1"/>
    <property type="molecule type" value="Genomic_DNA"/>
</dbReference>
<dbReference type="AlphaFoldDB" id="C0W5V6"/>
<feature type="compositionally biased region" description="Basic and acidic residues" evidence="1">
    <location>
        <begin position="58"/>
        <end position="71"/>
    </location>
</feature>
<evidence type="ECO:0000256" key="1">
    <source>
        <dbReference type="SAM" id="MobiDB-lite"/>
    </source>
</evidence>
<proteinExistence type="predicted"/>